<dbReference type="PANTHER" id="PTHR35046">
    <property type="entry name" value="ZINC KNUCKLE (CCHC-TYPE) FAMILY PROTEIN"/>
    <property type="match status" value="1"/>
</dbReference>
<comment type="caution">
    <text evidence="2">The sequence shown here is derived from an EMBL/GenBank/DDBJ whole genome shotgun (WGS) entry which is preliminary data.</text>
</comment>
<dbReference type="PROSITE" id="PS50994">
    <property type="entry name" value="INTEGRASE"/>
    <property type="match status" value="1"/>
</dbReference>
<keyword evidence="3" id="KW-1185">Reference proteome</keyword>
<name>A0A2I0KGB8_PUNGR</name>
<evidence type="ECO:0000313" key="2">
    <source>
        <dbReference type="EMBL" id="PKI67544.1"/>
    </source>
</evidence>
<evidence type="ECO:0000313" key="3">
    <source>
        <dbReference type="Proteomes" id="UP000233551"/>
    </source>
</evidence>
<proteinExistence type="predicted"/>
<evidence type="ECO:0000259" key="1">
    <source>
        <dbReference type="PROSITE" id="PS50994"/>
    </source>
</evidence>
<dbReference type="GO" id="GO:0003676">
    <property type="term" value="F:nucleic acid binding"/>
    <property type="evidence" value="ECO:0007669"/>
    <property type="project" value="InterPro"/>
</dbReference>
<gene>
    <name evidence="2" type="ORF">CRG98_012128</name>
</gene>
<dbReference type="InterPro" id="IPR012337">
    <property type="entry name" value="RNaseH-like_sf"/>
</dbReference>
<dbReference type="SUPFAM" id="SSF56672">
    <property type="entry name" value="DNA/RNA polymerases"/>
    <property type="match status" value="1"/>
</dbReference>
<dbReference type="InterPro" id="IPR001584">
    <property type="entry name" value="Integrase_cat-core"/>
</dbReference>
<dbReference type="GO" id="GO:0015074">
    <property type="term" value="P:DNA integration"/>
    <property type="evidence" value="ECO:0007669"/>
    <property type="project" value="InterPro"/>
</dbReference>
<dbReference type="Proteomes" id="UP000233551">
    <property type="component" value="Unassembled WGS sequence"/>
</dbReference>
<sequence>MAHFVPCHKSDDTFHVADLSFKEIVRMHGIPMSIVSDRHPKFLSYFWKTLGTKLLFSTACHPQIDGQTKVVNHTLSALLRAAVNKNFKSWDTCLALVEFSYNRSIHSSTRKTPFEVVYGINPITPLDLARLPANSRVCLDGDLVWIHLRKEMFPSKRKSKLMPRAEGPFLVKEKLWFMSLIIRQRWEEHCPSTAQSTTSAEGPEFECKWLEERKLGDDIEATPEAQISLPPRFMSLLKEFVDVLPVELPKGLPSIQGIEHQIDLVPGSSLPNRPAYRCNPNEAKELQRQVNELLEKGFVRESMSPSSIPALLVPKKYGSMRMCVDSRAINKITLLVREAHAGGLAGHFREKKTLEMVKEHFYWPQMIRDVLPIIERCITCKMAKIEEAPLGLYMPLPVPDQP</sequence>
<organism evidence="2 3">
    <name type="scientific">Punica granatum</name>
    <name type="common">Pomegranate</name>
    <dbReference type="NCBI Taxonomy" id="22663"/>
    <lineage>
        <taxon>Eukaryota</taxon>
        <taxon>Viridiplantae</taxon>
        <taxon>Streptophyta</taxon>
        <taxon>Embryophyta</taxon>
        <taxon>Tracheophyta</taxon>
        <taxon>Spermatophyta</taxon>
        <taxon>Magnoliopsida</taxon>
        <taxon>eudicotyledons</taxon>
        <taxon>Gunneridae</taxon>
        <taxon>Pentapetalae</taxon>
        <taxon>rosids</taxon>
        <taxon>malvids</taxon>
        <taxon>Myrtales</taxon>
        <taxon>Lythraceae</taxon>
        <taxon>Punica</taxon>
    </lineage>
</organism>
<dbReference type="AlphaFoldDB" id="A0A2I0KGB8"/>
<accession>A0A2I0KGB8</accession>
<dbReference type="SUPFAM" id="SSF53098">
    <property type="entry name" value="Ribonuclease H-like"/>
    <property type="match status" value="1"/>
</dbReference>
<dbReference type="Gene3D" id="3.30.420.10">
    <property type="entry name" value="Ribonuclease H-like superfamily/Ribonuclease H"/>
    <property type="match status" value="1"/>
</dbReference>
<dbReference type="EMBL" id="PGOL01000597">
    <property type="protein sequence ID" value="PKI67544.1"/>
    <property type="molecule type" value="Genomic_DNA"/>
</dbReference>
<dbReference type="Pfam" id="PF17921">
    <property type="entry name" value="Integrase_H2C2"/>
    <property type="match status" value="1"/>
</dbReference>
<dbReference type="Gene3D" id="3.10.10.10">
    <property type="entry name" value="HIV Type 1 Reverse Transcriptase, subunit A, domain 1"/>
    <property type="match status" value="1"/>
</dbReference>
<feature type="domain" description="Integrase catalytic" evidence="1">
    <location>
        <begin position="1"/>
        <end position="121"/>
    </location>
</feature>
<dbReference type="InterPro" id="IPR036397">
    <property type="entry name" value="RNaseH_sf"/>
</dbReference>
<dbReference type="STRING" id="22663.A0A2I0KGB8"/>
<protein>
    <recommendedName>
        <fullName evidence="1">Integrase catalytic domain-containing protein</fullName>
    </recommendedName>
</protein>
<dbReference type="InterPro" id="IPR041588">
    <property type="entry name" value="Integrase_H2C2"/>
</dbReference>
<dbReference type="PANTHER" id="PTHR35046:SF26">
    <property type="entry name" value="RNA-DIRECTED DNA POLYMERASE"/>
    <property type="match status" value="1"/>
</dbReference>
<dbReference type="InterPro" id="IPR043502">
    <property type="entry name" value="DNA/RNA_pol_sf"/>
</dbReference>
<reference evidence="2 3" key="1">
    <citation type="submission" date="2017-11" db="EMBL/GenBank/DDBJ databases">
        <title>De-novo sequencing of pomegranate (Punica granatum L.) genome.</title>
        <authorList>
            <person name="Akparov Z."/>
            <person name="Amiraslanov A."/>
            <person name="Hajiyeva S."/>
            <person name="Abbasov M."/>
            <person name="Kaur K."/>
            <person name="Hamwieh A."/>
            <person name="Solovyev V."/>
            <person name="Salamov A."/>
            <person name="Braich B."/>
            <person name="Kosarev P."/>
            <person name="Mahmoud A."/>
            <person name="Hajiyev E."/>
            <person name="Babayeva S."/>
            <person name="Izzatullayeva V."/>
            <person name="Mammadov A."/>
            <person name="Mammadov A."/>
            <person name="Sharifova S."/>
            <person name="Ojaghi J."/>
            <person name="Eynullazada K."/>
            <person name="Bayramov B."/>
            <person name="Abdulazimova A."/>
            <person name="Shahmuradov I."/>
        </authorList>
    </citation>
    <scope>NUCLEOTIDE SEQUENCE [LARGE SCALE GENOMIC DNA]</scope>
    <source>
        <strain evidence="3">cv. AG2017</strain>
        <tissue evidence="2">Leaf</tissue>
    </source>
</reference>